<evidence type="ECO:0000256" key="16">
    <source>
        <dbReference type="SAM" id="Phobius"/>
    </source>
</evidence>
<dbReference type="EMBL" id="HM562968">
    <property type="protein sequence ID" value="ADR64679.1"/>
    <property type="molecule type" value="mRNA"/>
</dbReference>
<accession>E5FIA4</accession>
<keyword evidence="11" id="KW-1071">Ligand-gated ion channel</keyword>
<comment type="similarity">
    <text evidence="2">Belongs to the glutamate-gated ion channel (TC 1.A.10.1) family.</text>
</comment>
<dbReference type="SUPFAM" id="SSF53850">
    <property type="entry name" value="Periplasmic binding protein-like II"/>
    <property type="match status" value="1"/>
</dbReference>
<evidence type="ECO:0000313" key="19">
    <source>
        <dbReference type="EMBL" id="ADR64679.1"/>
    </source>
</evidence>
<dbReference type="GO" id="GO:0038023">
    <property type="term" value="F:signaling receptor activity"/>
    <property type="evidence" value="ECO:0007669"/>
    <property type="project" value="InterPro"/>
</dbReference>
<evidence type="ECO:0000256" key="1">
    <source>
        <dbReference type="ARBA" id="ARBA00004651"/>
    </source>
</evidence>
<dbReference type="AlphaFoldDB" id="E5FIA4"/>
<feature type="binding site" evidence="13">
    <location>
        <position position="472"/>
    </location>
    <ligand>
        <name>L-glutamate</name>
        <dbReference type="ChEBI" id="CHEBI:29985"/>
    </ligand>
</feature>
<dbReference type="Gene3D" id="3.40.190.10">
    <property type="entry name" value="Periplasmic binding protein-like II"/>
    <property type="match status" value="2"/>
</dbReference>
<keyword evidence="10" id="KW-0325">Glycoprotein</keyword>
<keyword evidence="8 16" id="KW-0472">Membrane</keyword>
<dbReference type="FunFam" id="3.40.190.10:FF:000142">
    <property type="entry name" value="Ionotropic receptor 25a"/>
    <property type="match status" value="1"/>
</dbReference>
<keyword evidence="3" id="KW-0813">Transport</keyword>
<evidence type="ECO:0000259" key="17">
    <source>
        <dbReference type="SMART" id="SM00079"/>
    </source>
</evidence>
<feature type="binding site" evidence="13">
    <location>
        <position position="215"/>
    </location>
    <ligand>
        <name>L-glutamate</name>
        <dbReference type="ChEBI" id="CHEBI:29985"/>
    </ligand>
</feature>
<feature type="disulfide bond" evidence="15">
    <location>
        <begin position="484"/>
        <end position="542"/>
    </location>
</feature>
<feature type="transmembrane region" description="Helical" evidence="16">
    <location>
        <begin position="557"/>
        <end position="577"/>
    </location>
</feature>
<keyword evidence="5 16" id="KW-0812">Transmembrane</keyword>
<feature type="site" description="Crucial to convey clamshell closure to channel opening" evidence="14">
    <location>
        <position position="364"/>
    </location>
</feature>
<keyword evidence="7" id="KW-0406">Ion transport</keyword>
<reference evidence="19" key="1">
    <citation type="journal article" date="2011" name="Insect Mol. Biol.">
        <title>Candidate chemosensory ionotropic receptors in a Lepidoptera.</title>
        <authorList>
            <person name="Olivier V."/>
            <person name="Monsempes C."/>
            <person name="Francois M.C."/>
            <person name="Poivet E."/>
            <person name="Jacquin-Joly E."/>
        </authorList>
    </citation>
    <scope>NUCLEOTIDE SEQUENCE</scope>
</reference>
<dbReference type="Pfam" id="PF00060">
    <property type="entry name" value="Lig_chan"/>
    <property type="match status" value="1"/>
</dbReference>
<dbReference type="InterPro" id="IPR001320">
    <property type="entry name" value="Iontro_rcpt_C"/>
</dbReference>
<evidence type="ECO:0000256" key="14">
    <source>
        <dbReference type="PIRSR" id="PIRSR601508-2"/>
    </source>
</evidence>
<dbReference type="SMART" id="SM00918">
    <property type="entry name" value="Lig_chan-Glu_bd"/>
    <property type="match status" value="1"/>
</dbReference>
<name>E5FIA4_SPOLI</name>
<dbReference type="GO" id="GO:0015276">
    <property type="term" value="F:ligand-gated monoatomic ion channel activity"/>
    <property type="evidence" value="ECO:0007669"/>
    <property type="project" value="InterPro"/>
</dbReference>
<keyword evidence="12" id="KW-0407">Ion channel</keyword>
<dbReference type="GO" id="GO:0005886">
    <property type="term" value="C:plasma membrane"/>
    <property type="evidence" value="ECO:0007669"/>
    <property type="project" value="UniProtKB-SubCell"/>
</dbReference>
<feature type="transmembrane region" description="Helical" evidence="16">
    <location>
        <begin position="334"/>
        <end position="357"/>
    </location>
</feature>
<dbReference type="PANTHER" id="PTHR18966">
    <property type="entry name" value="IONOTROPIC GLUTAMATE RECEPTOR"/>
    <property type="match status" value="1"/>
</dbReference>
<organism evidence="19">
    <name type="scientific">Spodoptera littoralis</name>
    <name type="common">Egyptian cotton leafworm</name>
    <dbReference type="NCBI Taxonomy" id="7109"/>
    <lineage>
        <taxon>Eukaryota</taxon>
        <taxon>Metazoa</taxon>
        <taxon>Ecdysozoa</taxon>
        <taxon>Arthropoda</taxon>
        <taxon>Hexapoda</taxon>
        <taxon>Insecta</taxon>
        <taxon>Pterygota</taxon>
        <taxon>Neoptera</taxon>
        <taxon>Endopterygota</taxon>
        <taxon>Lepidoptera</taxon>
        <taxon>Glossata</taxon>
        <taxon>Ditrysia</taxon>
        <taxon>Noctuoidea</taxon>
        <taxon>Noctuidae</taxon>
        <taxon>Amphipyrinae</taxon>
        <taxon>Spodoptera</taxon>
    </lineage>
</organism>
<evidence type="ECO:0000256" key="4">
    <source>
        <dbReference type="ARBA" id="ARBA00022475"/>
    </source>
</evidence>
<sequence length="628" mass="71483">MNGEPEITSAFYFDLSLRTFLTIKSLLDSGKWPNDMKYITCDDYDGKNTPNRTLDLKTAFQEIKETPTYAPFYIPQDDPMNGRSYMEFSTDLLAITVKDGASISSHSLGSWKAGLSSNLTLTDPNNMSNYSAQLVYRIVTVEQKPFIIRDDQAPKGFKGYCIDLIEEIRAIVKFDYEISLAPDGNFGTMDENGNWDGIIKELVDKKADIGLSSLSVMAERENVVDFTVPYYDLVGITIMMKLPRTPTSLFKFLTVLENDVWLSILAAYFFTSFLMWVFDKWSPYSYQNNREKYKEDEEKREFTLKECLWFCMTSLTPQGGGEAPKNLSGRLLAATWWLFGFIIIASYTANLAAFLTVSRLDTPIESLDDLSKQYNIPSATVSMDLRLMTCFQRGGYLGGSFLKFGGSWAKRPFKGGGTAQNLRYGIIPVRDKYIKFWRAMEEAVLPLPFLGKLYRGVRDSKSFSEGFAWLGDATDVKYHVMTSCDLQSVGDEFSRKPYAIAVQQVSPLKDHFNNAILQLLNKRKLEKLKEIWWNNNPESMKCEKQDDQSDGISIQNIGGVFIVIFMGIGLACVTLGVEYWWYKWRKRPAVGDVTQVEPAKLTRNNVDKQGEGFNFRGRNLGLNFKPKF</sequence>
<evidence type="ECO:0000256" key="5">
    <source>
        <dbReference type="ARBA" id="ARBA00022692"/>
    </source>
</evidence>
<evidence type="ECO:0000256" key="11">
    <source>
        <dbReference type="ARBA" id="ARBA00023286"/>
    </source>
</evidence>
<evidence type="ECO:0000256" key="6">
    <source>
        <dbReference type="ARBA" id="ARBA00022989"/>
    </source>
</evidence>
<dbReference type="FunFam" id="1.10.287.70:FF:000080">
    <property type="entry name" value="Glutamate receptor ionotropic, kainate"/>
    <property type="match status" value="1"/>
</dbReference>
<feature type="transmembrane region" description="Helical" evidence="16">
    <location>
        <begin position="260"/>
        <end position="278"/>
    </location>
</feature>
<dbReference type="Gene3D" id="1.10.287.70">
    <property type="match status" value="1"/>
</dbReference>
<comment type="subcellular location">
    <subcellularLocation>
        <location evidence="1">Cell membrane</location>
        <topology evidence="1">Multi-pass membrane protein</topology>
    </subcellularLocation>
</comment>
<evidence type="ECO:0000256" key="12">
    <source>
        <dbReference type="ARBA" id="ARBA00023303"/>
    </source>
</evidence>
<keyword evidence="9 19" id="KW-0675">Receptor</keyword>
<feature type="domain" description="Ionotropic glutamate receptor L-glutamate and glycine-binding" evidence="18">
    <location>
        <begin position="145"/>
        <end position="204"/>
    </location>
</feature>
<dbReference type="SUPFAM" id="SSF81324">
    <property type="entry name" value="Voltage-gated potassium channels"/>
    <property type="match status" value="1"/>
</dbReference>
<keyword evidence="4" id="KW-1003">Cell membrane</keyword>
<proteinExistence type="evidence at transcript level"/>
<dbReference type="InterPro" id="IPR015683">
    <property type="entry name" value="Ionotropic_Glu_rcpt"/>
</dbReference>
<evidence type="ECO:0000256" key="7">
    <source>
        <dbReference type="ARBA" id="ARBA00023065"/>
    </source>
</evidence>
<dbReference type="CDD" id="cd13717">
    <property type="entry name" value="PBP2_iGluR_putative"/>
    <property type="match status" value="1"/>
</dbReference>
<keyword evidence="6 16" id="KW-1133">Transmembrane helix</keyword>
<evidence type="ECO:0000259" key="18">
    <source>
        <dbReference type="SMART" id="SM00918"/>
    </source>
</evidence>
<evidence type="ECO:0000256" key="8">
    <source>
        <dbReference type="ARBA" id="ARBA00023136"/>
    </source>
</evidence>
<evidence type="ECO:0000256" key="3">
    <source>
        <dbReference type="ARBA" id="ARBA00022448"/>
    </source>
</evidence>
<keyword evidence="15" id="KW-1015">Disulfide bond</keyword>
<dbReference type="PRINTS" id="PR00177">
    <property type="entry name" value="NMDARECEPTOR"/>
</dbReference>
<protein>
    <submittedName>
        <fullName evidence="19">Putative chemosensory ionotropic receptor IR25a</fullName>
    </submittedName>
</protein>
<evidence type="ECO:0000256" key="9">
    <source>
        <dbReference type="ARBA" id="ARBA00023170"/>
    </source>
</evidence>
<feature type="domain" description="Ionotropic glutamate receptor C-terminal" evidence="17">
    <location>
        <begin position="135"/>
        <end position="535"/>
    </location>
</feature>
<evidence type="ECO:0000256" key="13">
    <source>
        <dbReference type="PIRSR" id="PIRSR601508-1"/>
    </source>
</evidence>
<evidence type="ECO:0000256" key="15">
    <source>
        <dbReference type="PIRSR" id="PIRSR601508-3"/>
    </source>
</evidence>
<dbReference type="SMART" id="SM00079">
    <property type="entry name" value="PBPe"/>
    <property type="match status" value="1"/>
</dbReference>
<dbReference type="InterPro" id="IPR019594">
    <property type="entry name" value="Glu/Gly-bd"/>
</dbReference>
<dbReference type="InterPro" id="IPR001508">
    <property type="entry name" value="Iono_Glu_rcpt_met"/>
</dbReference>
<feature type="binding site" evidence="13">
    <location>
        <position position="220"/>
    </location>
    <ligand>
        <name>L-glutamate</name>
        <dbReference type="ChEBI" id="CHEBI:29985"/>
    </ligand>
</feature>
<evidence type="ECO:0000256" key="2">
    <source>
        <dbReference type="ARBA" id="ARBA00008685"/>
    </source>
</evidence>
<evidence type="ECO:0000256" key="10">
    <source>
        <dbReference type="ARBA" id="ARBA00023180"/>
    </source>
</evidence>
<dbReference type="Pfam" id="PF10613">
    <property type="entry name" value="Lig_chan-Glu_bd"/>
    <property type="match status" value="1"/>
</dbReference>